<dbReference type="InterPro" id="IPR036378">
    <property type="entry name" value="FAS1_dom_sf"/>
</dbReference>
<evidence type="ECO:0000259" key="2">
    <source>
        <dbReference type="PROSITE" id="PS50213"/>
    </source>
</evidence>
<dbReference type="SUPFAM" id="SSF82153">
    <property type="entry name" value="FAS1 domain"/>
    <property type="match status" value="1"/>
</dbReference>
<comment type="caution">
    <text evidence="3">The sequence shown here is derived from an EMBL/GenBank/DDBJ whole genome shotgun (WGS) entry which is preliminary data.</text>
</comment>
<dbReference type="OrthoDB" id="654858at2"/>
<feature type="chain" id="PRO_5002150127" description="FAS1 domain-containing protein" evidence="1">
    <location>
        <begin position="25"/>
        <end position="222"/>
    </location>
</feature>
<gene>
    <name evidence="3" type="ORF">OC25_07695</name>
</gene>
<proteinExistence type="predicted"/>
<dbReference type="EMBL" id="JSYN01000006">
    <property type="protein sequence ID" value="KIA95192.1"/>
    <property type="molecule type" value="Genomic_DNA"/>
</dbReference>
<organism evidence="3 4">
    <name type="scientific">Pedobacter kyungheensis</name>
    <dbReference type="NCBI Taxonomy" id="1069985"/>
    <lineage>
        <taxon>Bacteria</taxon>
        <taxon>Pseudomonadati</taxon>
        <taxon>Bacteroidota</taxon>
        <taxon>Sphingobacteriia</taxon>
        <taxon>Sphingobacteriales</taxon>
        <taxon>Sphingobacteriaceae</taxon>
        <taxon>Pedobacter</taxon>
    </lineage>
</organism>
<feature type="signal peptide" evidence="1">
    <location>
        <begin position="1"/>
        <end position="24"/>
    </location>
</feature>
<dbReference type="Proteomes" id="UP000031246">
    <property type="component" value="Unassembled WGS sequence"/>
</dbReference>
<dbReference type="AlphaFoldDB" id="A0A0C1FQI5"/>
<dbReference type="PROSITE" id="PS50213">
    <property type="entry name" value="FAS1"/>
    <property type="match status" value="1"/>
</dbReference>
<feature type="domain" description="FAS1" evidence="2">
    <location>
        <begin position="41"/>
        <end position="209"/>
    </location>
</feature>
<accession>A0A0C1FQI5</accession>
<dbReference type="Pfam" id="PF02469">
    <property type="entry name" value="Fasciclin"/>
    <property type="match status" value="1"/>
</dbReference>
<sequence>MKSIIKIKTMLILAIACLVLPSCKKDSPYRDYQNEVQEFNGNVLRYLETQPATFSSLLKVLDRSPDLKELLNSGKVTLFAPTNENFAAALYELNQIRTEQNKPQITLENADQVELETMLDKYIIAGMNTTDYYKSFLDGSYVRTAKFNYQMHIQYQKQNASGFQGGGPVTITFSDPKNLTVKTNWQRSLTNAVNIRTSNGIINILSPTHIFGFGDFTIKLNK</sequence>
<evidence type="ECO:0000313" key="4">
    <source>
        <dbReference type="Proteomes" id="UP000031246"/>
    </source>
</evidence>
<reference evidence="3 4" key="1">
    <citation type="submission" date="2014-10" db="EMBL/GenBank/DDBJ databases">
        <title>Pedobacter Kyungheensis.</title>
        <authorList>
            <person name="Anderson B.M."/>
            <person name="Newman J.D."/>
        </authorList>
    </citation>
    <scope>NUCLEOTIDE SEQUENCE [LARGE SCALE GENOMIC DNA]</scope>
    <source>
        <strain evidence="3 4">KACC 16221</strain>
    </source>
</reference>
<dbReference type="InterPro" id="IPR000782">
    <property type="entry name" value="FAS1_domain"/>
</dbReference>
<dbReference type="Gene3D" id="2.30.180.10">
    <property type="entry name" value="FAS1 domain"/>
    <property type="match status" value="1"/>
</dbReference>
<evidence type="ECO:0000313" key="3">
    <source>
        <dbReference type="EMBL" id="KIA95192.1"/>
    </source>
</evidence>
<keyword evidence="1" id="KW-0732">Signal</keyword>
<keyword evidence="4" id="KW-1185">Reference proteome</keyword>
<evidence type="ECO:0000256" key="1">
    <source>
        <dbReference type="SAM" id="SignalP"/>
    </source>
</evidence>
<protein>
    <recommendedName>
        <fullName evidence="2">FAS1 domain-containing protein</fullName>
    </recommendedName>
</protein>
<name>A0A0C1FQI5_9SPHI</name>
<dbReference type="RefSeq" id="WP_039473754.1">
    <property type="nucleotide sequence ID" value="NZ_JSYN01000006.1"/>
</dbReference>